<name>A0A2Z2KPV8_9BACL</name>
<proteinExistence type="predicted"/>
<reference evidence="1 2" key="1">
    <citation type="submission" date="2017-06" db="EMBL/GenBank/DDBJ databases">
        <title>Complete genome sequence of Paenibacillus donghaensis KCTC 13049T isolated from East Sea sediment, South Korea.</title>
        <authorList>
            <person name="Jung B.K."/>
            <person name="Hong S.-J."/>
            <person name="Shin J.-H."/>
        </authorList>
    </citation>
    <scope>NUCLEOTIDE SEQUENCE [LARGE SCALE GENOMIC DNA]</scope>
    <source>
        <strain evidence="1 2">KCTC 13049</strain>
    </source>
</reference>
<dbReference type="OrthoDB" id="2969567at2"/>
<dbReference type="KEGG" id="pdh:B9T62_16815"/>
<gene>
    <name evidence="1" type="ORF">B9T62_16815</name>
</gene>
<evidence type="ECO:0000313" key="2">
    <source>
        <dbReference type="Proteomes" id="UP000249890"/>
    </source>
</evidence>
<dbReference type="AlphaFoldDB" id="A0A2Z2KPV8"/>
<protein>
    <submittedName>
        <fullName evidence="1">Uncharacterized protein</fullName>
    </submittedName>
</protein>
<dbReference type="Pfam" id="PF24704">
    <property type="entry name" value="DUF7667"/>
    <property type="match status" value="1"/>
</dbReference>
<dbReference type="Proteomes" id="UP000249890">
    <property type="component" value="Chromosome"/>
</dbReference>
<keyword evidence="2" id="KW-1185">Reference proteome</keyword>
<accession>A0A2Z2KPV8</accession>
<organism evidence="1 2">
    <name type="scientific">Paenibacillus donghaensis</name>
    <dbReference type="NCBI Taxonomy" id="414771"/>
    <lineage>
        <taxon>Bacteria</taxon>
        <taxon>Bacillati</taxon>
        <taxon>Bacillota</taxon>
        <taxon>Bacilli</taxon>
        <taxon>Bacillales</taxon>
        <taxon>Paenibacillaceae</taxon>
        <taxon>Paenibacillus</taxon>
    </lineage>
</organism>
<dbReference type="RefSeq" id="WP_087916300.1">
    <property type="nucleotide sequence ID" value="NZ_CP021780.1"/>
</dbReference>
<dbReference type="EMBL" id="CP021780">
    <property type="protein sequence ID" value="ASA22301.1"/>
    <property type="molecule type" value="Genomic_DNA"/>
</dbReference>
<sequence>MLPVHHRLAELYHLHKAGKLTMEHGPELLQCLQINARYCWDTLKLRQLSNTAATTNDTAWLTELRIREEALRLTGRAPTL</sequence>
<evidence type="ECO:0000313" key="1">
    <source>
        <dbReference type="EMBL" id="ASA22301.1"/>
    </source>
</evidence>
<dbReference type="InterPro" id="IPR056084">
    <property type="entry name" value="DUF7667"/>
</dbReference>